<reference evidence="1" key="1">
    <citation type="submission" date="2014-09" db="EMBL/GenBank/DDBJ databases">
        <authorList>
            <person name="Magalhaes I.L.F."/>
            <person name="Oliveira U."/>
            <person name="Santos F.R."/>
            <person name="Vidigal T.H.D.A."/>
            <person name="Brescovit A.D."/>
            <person name="Santos A.J."/>
        </authorList>
    </citation>
    <scope>NUCLEOTIDE SEQUENCE</scope>
    <source>
        <tissue evidence="1">Shoot tissue taken approximately 20 cm above the soil surface</tissue>
    </source>
</reference>
<sequence>MLRSKGTIMLDGRQ</sequence>
<accession>A0A0A9T5T3</accession>
<reference evidence="1" key="2">
    <citation type="journal article" date="2015" name="Data Brief">
        <title>Shoot transcriptome of the giant reed, Arundo donax.</title>
        <authorList>
            <person name="Barrero R.A."/>
            <person name="Guerrero F.D."/>
            <person name="Moolhuijzen P."/>
            <person name="Goolsby J.A."/>
            <person name="Tidwell J."/>
            <person name="Bellgard S.E."/>
            <person name="Bellgard M.I."/>
        </authorList>
    </citation>
    <scope>NUCLEOTIDE SEQUENCE</scope>
    <source>
        <tissue evidence="1">Shoot tissue taken approximately 20 cm above the soil surface</tissue>
    </source>
</reference>
<proteinExistence type="predicted"/>
<organism evidence="1">
    <name type="scientific">Arundo donax</name>
    <name type="common">Giant reed</name>
    <name type="synonym">Donax arundinaceus</name>
    <dbReference type="NCBI Taxonomy" id="35708"/>
    <lineage>
        <taxon>Eukaryota</taxon>
        <taxon>Viridiplantae</taxon>
        <taxon>Streptophyta</taxon>
        <taxon>Embryophyta</taxon>
        <taxon>Tracheophyta</taxon>
        <taxon>Spermatophyta</taxon>
        <taxon>Magnoliopsida</taxon>
        <taxon>Liliopsida</taxon>
        <taxon>Poales</taxon>
        <taxon>Poaceae</taxon>
        <taxon>PACMAD clade</taxon>
        <taxon>Arundinoideae</taxon>
        <taxon>Arundineae</taxon>
        <taxon>Arundo</taxon>
    </lineage>
</organism>
<dbReference type="EMBL" id="GBRH01246878">
    <property type="protein sequence ID" value="JAD51017.1"/>
    <property type="molecule type" value="Transcribed_RNA"/>
</dbReference>
<name>A0A0A9T5T3_ARUDO</name>
<evidence type="ECO:0000313" key="1">
    <source>
        <dbReference type="EMBL" id="JAD51017.1"/>
    </source>
</evidence>
<protein>
    <submittedName>
        <fullName evidence="1">Uncharacterized protein</fullName>
    </submittedName>
</protein>